<evidence type="ECO:0000256" key="3">
    <source>
        <dbReference type="SAM" id="Phobius"/>
    </source>
</evidence>
<keyword evidence="3" id="KW-1133">Transmembrane helix</keyword>
<name>A0ABV3NPT4_9ENTR</name>
<evidence type="ECO:0000313" key="6">
    <source>
        <dbReference type="Proteomes" id="UP001555342"/>
    </source>
</evidence>
<feature type="DNA-binding region" description="OmpR/PhoB-type" evidence="2">
    <location>
        <begin position="3"/>
        <end position="103"/>
    </location>
</feature>
<protein>
    <submittedName>
        <fullName evidence="5">Transcriptional regulator</fullName>
    </submittedName>
</protein>
<keyword evidence="1 2" id="KW-0238">DNA-binding</keyword>
<dbReference type="InterPro" id="IPR016032">
    <property type="entry name" value="Sig_transdc_resp-reg_C-effctor"/>
</dbReference>
<dbReference type="Proteomes" id="UP001555342">
    <property type="component" value="Unassembled WGS sequence"/>
</dbReference>
<dbReference type="EMBL" id="JBFMVT010000002">
    <property type="protein sequence ID" value="MEW7311536.1"/>
    <property type="molecule type" value="Genomic_DNA"/>
</dbReference>
<accession>A0ABV3NPT4</accession>
<dbReference type="RefSeq" id="WP_367593876.1">
    <property type="nucleotide sequence ID" value="NZ_JBFMVT010000002.1"/>
</dbReference>
<dbReference type="CDD" id="cd00383">
    <property type="entry name" value="trans_reg_C"/>
    <property type="match status" value="1"/>
</dbReference>
<evidence type="ECO:0000256" key="1">
    <source>
        <dbReference type="ARBA" id="ARBA00023125"/>
    </source>
</evidence>
<dbReference type="SUPFAM" id="SSF46894">
    <property type="entry name" value="C-terminal effector domain of the bipartite response regulators"/>
    <property type="match status" value="1"/>
</dbReference>
<evidence type="ECO:0000256" key="2">
    <source>
        <dbReference type="PROSITE-ProRule" id="PRU01091"/>
    </source>
</evidence>
<keyword evidence="3" id="KW-0812">Transmembrane</keyword>
<dbReference type="PROSITE" id="PS51755">
    <property type="entry name" value="OMPR_PHOB"/>
    <property type="match status" value="1"/>
</dbReference>
<dbReference type="InterPro" id="IPR036388">
    <property type="entry name" value="WH-like_DNA-bd_sf"/>
</dbReference>
<gene>
    <name evidence="5" type="ORF">AB1E22_02170</name>
</gene>
<keyword evidence="3" id="KW-0472">Membrane</keyword>
<reference evidence="5 6" key="1">
    <citation type="submission" date="2024-07" db="EMBL/GenBank/DDBJ databases">
        <authorList>
            <person name="Wang L."/>
        </authorList>
    </citation>
    <scope>NUCLEOTIDE SEQUENCE [LARGE SCALE GENOMIC DNA]</scope>
    <source>
        <strain evidence="5 6">WL359</strain>
    </source>
</reference>
<feature type="domain" description="OmpR/PhoB-type" evidence="4">
    <location>
        <begin position="3"/>
        <end position="103"/>
    </location>
</feature>
<feature type="transmembrane region" description="Helical" evidence="3">
    <location>
        <begin position="162"/>
        <end position="185"/>
    </location>
</feature>
<evidence type="ECO:0000313" key="5">
    <source>
        <dbReference type="EMBL" id="MEW7311536.1"/>
    </source>
</evidence>
<sequence>MNKSRCSVNNWLLDYASGAIVHRHSGEVRRLGEYQLKLLDCLIQHAGQTLSRNELTSLVWERRVIGDNSLSNAIHALRSALEDDGKQQRVIKTIPKKGYLLDPEFCQPIEPEEVTAPEPAPAVQAVQVSLPALELPEPMPTQHKPAEQINDPPTPRRSFAIFGWPMLATLLLTCLILSSGWFFLFHTACDEMRAQEQVKNQYSNIRVFRIAAAVDEINDEDIVKLKSLLKTLNQELIAHDAWMTVYYRTDEQVLNYTFSIETACASQQLAMTLYHWRVDNQKLTKIINDETERKLNELAQCKKS</sequence>
<dbReference type="InterPro" id="IPR001867">
    <property type="entry name" value="OmpR/PhoB-type_DNA-bd"/>
</dbReference>
<proteinExistence type="predicted"/>
<dbReference type="SMART" id="SM00862">
    <property type="entry name" value="Trans_reg_C"/>
    <property type="match status" value="1"/>
</dbReference>
<keyword evidence="6" id="KW-1185">Reference proteome</keyword>
<dbReference type="Pfam" id="PF00486">
    <property type="entry name" value="Trans_reg_C"/>
    <property type="match status" value="1"/>
</dbReference>
<evidence type="ECO:0000259" key="4">
    <source>
        <dbReference type="PROSITE" id="PS51755"/>
    </source>
</evidence>
<organism evidence="5 6">
    <name type="scientific">Buttiauxella gaviniae</name>
    <dbReference type="NCBI Taxonomy" id="82990"/>
    <lineage>
        <taxon>Bacteria</taxon>
        <taxon>Pseudomonadati</taxon>
        <taxon>Pseudomonadota</taxon>
        <taxon>Gammaproteobacteria</taxon>
        <taxon>Enterobacterales</taxon>
        <taxon>Enterobacteriaceae</taxon>
        <taxon>Buttiauxella</taxon>
    </lineage>
</organism>
<dbReference type="Gene3D" id="1.10.10.10">
    <property type="entry name" value="Winged helix-like DNA-binding domain superfamily/Winged helix DNA-binding domain"/>
    <property type="match status" value="1"/>
</dbReference>
<comment type="caution">
    <text evidence="5">The sequence shown here is derived from an EMBL/GenBank/DDBJ whole genome shotgun (WGS) entry which is preliminary data.</text>
</comment>